<accession>A0AAI8X5A4</accession>
<gene>
    <name evidence="3" type="ORF">JPH1_52360</name>
</gene>
<protein>
    <submittedName>
        <fullName evidence="3">Uncharacterized protein</fullName>
    </submittedName>
</protein>
<reference evidence="3 4" key="1">
    <citation type="submission" date="2019-09" db="EMBL/GenBank/DDBJ databases">
        <title>Complete genome sequence of Mycobacterium avium subsp. hominissuis strain JP-H-1.</title>
        <authorList>
            <person name="Kinoshita Y."/>
            <person name="Niwa H."/>
            <person name="Uchida-Fujii E."/>
            <person name="Nukada T."/>
        </authorList>
    </citation>
    <scope>NUCLEOTIDE SEQUENCE [LARGE SCALE GENOMIC DNA]</scope>
    <source>
        <strain evidence="3 4">JP-H-1</strain>
        <plasmid evidence="3 4">p1-JPH1</plasmid>
    </source>
</reference>
<name>A0AAI8X5A4_MYCAV</name>
<proteinExistence type="predicted"/>
<dbReference type="Proteomes" id="UP000327362">
    <property type="component" value="Plasmid p1-JPH1"/>
</dbReference>
<sequence>MSDIVQAFGLPPARDFLVSPGFAGAAALIAAVIVVCAVLYGSRRAGKRHLADSDQRERHHEERRADEQHAVAVARCWDRWWQVLQTAALEPAASEGATLGLGPEVTLQVLRGLLRDAEQLADDTLVKAITVYQEQLLLVLAQQSGPLSRLATETATSVNGDASASPPRGTPTSIDSPEPGTGPGRRATTPATASPASESDESSTAATEQTSGRRRRR</sequence>
<dbReference type="AlphaFoldDB" id="A0AAI8X5A4"/>
<keyword evidence="3" id="KW-0614">Plasmid</keyword>
<feature type="compositionally biased region" description="Low complexity" evidence="1">
    <location>
        <begin position="184"/>
        <end position="210"/>
    </location>
</feature>
<feature type="compositionally biased region" description="Polar residues" evidence="1">
    <location>
        <begin position="151"/>
        <end position="162"/>
    </location>
</feature>
<dbReference type="RefSeq" id="WP_095785609.1">
    <property type="nucleotide sequence ID" value="NZ_AP020327.1"/>
</dbReference>
<keyword evidence="2" id="KW-0812">Transmembrane</keyword>
<feature type="transmembrane region" description="Helical" evidence="2">
    <location>
        <begin position="20"/>
        <end position="40"/>
    </location>
</feature>
<evidence type="ECO:0000256" key="1">
    <source>
        <dbReference type="SAM" id="MobiDB-lite"/>
    </source>
</evidence>
<dbReference type="EMBL" id="AP020327">
    <property type="protein sequence ID" value="BBN50761.1"/>
    <property type="molecule type" value="Genomic_DNA"/>
</dbReference>
<organism evidence="3 4">
    <name type="scientific">Mycobacterium avium subsp. hominissuis</name>
    <dbReference type="NCBI Taxonomy" id="439334"/>
    <lineage>
        <taxon>Bacteria</taxon>
        <taxon>Bacillati</taxon>
        <taxon>Actinomycetota</taxon>
        <taxon>Actinomycetes</taxon>
        <taxon>Mycobacteriales</taxon>
        <taxon>Mycobacteriaceae</taxon>
        <taxon>Mycobacterium</taxon>
        <taxon>Mycobacterium avium complex (MAC)</taxon>
    </lineage>
</organism>
<evidence type="ECO:0000256" key="2">
    <source>
        <dbReference type="SAM" id="Phobius"/>
    </source>
</evidence>
<evidence type="ECO:0000313" key="3">
    <source>
        <dbReference type="EMBL" id="BBN50761.1"/>
    </source>
</evidence>
<geneLocation type="plasmid" evidence="3 4">
    <name>p1-JPH1</name>
</geneLocation>
<feature type="region of interest" description="Disordered" evidence="1">
    <location>
        <begin position="151"/>
        <end position="217"/>
    </location>
</feature>
<keyword evidence="2" id="KW-1133">Transmembrane helix</keyword>
<evidence type="ECO:0000313" key="4">
    <source>
        <dbReference type="Proteomes" id="UP000327362"/>
    </source>
</evidence>
<keyword evidence="2" id="KW-0472">Membrane</keyword>